<dbReference type="PANTHER" id="PTHR39173">
    <property type="entry name" value="ACETYLTRANSFERASE"/>
    <property type="match status" value="1"/>
</dbReference>
<feature type="domain" description="N-acetyltransferase" evidence="1">
    <location>
        <begin position="6"/>
        <end position="175"/>
    </location>
</feature>
<evidence type="ECO:0000313" key="2">
    <source>
        <dbReference type="EMBL" id="HGS86528.1"/>
    </source>
</evidence>
<proteinExistence type="predicted"/>
<organism evidence="2">
    <name type="scientific">Bellilinea caldifistulae</name>
    <dbReference type="NCBI Taxonomy" id="360411"/>
    <lineage>
        <taxon>Bacteria</taxon>
        <taxon>Bacillati</taxon>
        <taxon>Chloroflexota</taxon>
        <taxon>Anaerolineae</taxon>
        <taxon>Anaerolineales</taxon>
        <taxon>Anaerolineaceae</taxon>
        <taxon>Bellilinea</taxon>
    </lineage>
</organism>
<name>A0A7C4Q1D0_9CHLR</name>
<dbReference type="AlphaFoldDB" id="A0A7C4Q1D0"/>
<sequence length="177" mass="20037">MNTENLNLIQLTPEWREELLDLARDFQAEGDTRFNGLLKGGDEAFFVFLQNLADEASEDDLPPGVIPQTTFWLVRDETTLLGFGRLRHRMGDHLLEKGGQVSIEIRPSERGKGYEEALLGLMLAQAARMGLSEVRLTCAEEDAETAARIEAAGGEYIETRPLRRSTRLIRIYRLDCR</sequence>
<protein>
    <submittedName>
        <fullName evidence="2">GNAT family N-acetyltransferase</fullName>
    </submittedName>
</protein>
<dbReference type="PROSITE" id="PS51186">
    <property type="entry name" value="GNAT"/>
    <property type="match status" value="1"/>
</dbReference>
<dbReference type="EMBL" id="DSXR01000037">
    <property type="protein sequence ID" value="HGS86528.1"/>
    <property type="molecule type" value="Genomic_DNA"/>
</dbReference>
<reference evidence="2" key="1">
    <citation type="journal article" date="2020" name="mSystems">
        <title>Genome- and Community-Level Interaction Insights into Carbon Utilization and Element Cycling Functions of Hydrothermarchaeota in Hydrothermal Sediment.</title>
        <authorList>
            <person name="Zhou Z."/>
            <person name="Liu Y."/>
            <person name="Xu W."/>
            <person name="Pan J."/>
            <person name="Luo Z.H."/>
            <person name="Li M."/>
        </authorList>
    </citation>
    <scope>NUCLEOTIDE SEQUENCE [LARGE SCALE GENOMIC DNA]</scope>
    <source>
        <strain evidence="2">SpSt-556</strain>
    </source>
</reference>
<dbReference type="InterPro" id="IPR016181">
    <property type="entry name" value="Acyl_CoA_acyltransferase"/>
</dbReference>
<dbReference type="Gene3D" id="3.40.630.30">
    <property type="match status" value="1"/>
</dbReference>
<accession>A0A7C4Q1D0</accession>
<dbReference type="InterPro" id="IPR000182">
    <property type="entry name" value="GNAT_dom"/>
</dbReference>
<dbReference type="PANTHER" id="PTHR39173:SF1">
    <property type="entry name" value="ACETYLTRANSFERASE"/>
    <property type="match status" value="1"/>
</dbReference>
<evidence type="ECO:0000259" key="1">
    <source>
        <dbReference type="PROSITE" id="PS51186"/>
    </source>
</evidence>
<keyword evidence="2" id="KW-0808">Transferase</keyword>
<dbReference type="Pfam" id="PF00583">
    <property type="entry name" value="Acetyltransf_1"/>
    <property type="match status" value="1"/>
</dbReference>
<dbReference type="GO" id="GO:0016747">
    <property type="term" value="F:acyltransferase activity, transferring groups other than amino-acyl groups"/>
    <property type="evidence" value="ECO:0007669"/>
    <property type="project" value="InterPro"/>
</dbReference>
<dbReference type="SUPFAM" id="SSF55729">
    <property type="entry name" value="Acyl-CoA N-acyltransferases (Nat)"/>
    <property type="match status" value="1"/>
</dbReference>
<gene>
    <name evidence="2" type="ORF">ENT17_02810</name>
</gene>
<dbReference type="CDD" id="cd04301">
    <property type="entry name" value="NAT_SF"/>
    <property type="match status" value="1"/>
</dbReference>
<comment type="caution">
    <text evidence="2">The sequence shown here is derived from an EMBL/GenBank/DDBJ whole genome shotgun (WGS) entry which is preliminary data.</text>
</comment>